<evidence type="ECO:0000313" key="13">
    <source>
        <dbReference type="Proteomes" id="UP000198828"/>
    </source>
</evidence>
<dbReference type="PANTHER" id="PTHR30582:SF24">
    <property type="entry name" value="L,D-TRANSPEPTIDASE ERFK_SRFK-RELATED"/>
    <property type="match status" value="1"/>
</dbReference>
<dbReference type="Gene3D" id="1.10.101.10">
    <property type="entry name" value="PGBD-like superfamily/PGBD"/>
    <property type="match status" value="1"/>
</dbReference>
<dbReference type="SUPFAM" id="SSF47090">
    <property type="entry name" value="PGBD-like"/>
    <property type="match status" value="1"/>
</dbReference>
<keyword evidence="7 9" id="KW-0573">Peptidoglycan synthesis</keyword>
<evidence type="ECO:0000256" key="3">
    <source>
        <dbReference type="ARBA" id="ARBA00022676"/>
    </source>
</evidence>
<keyword evidence="10" id="KW-0472">Membrane</keyword>
<feature type="active site" description="Nucleophile" evidence="9">
    <location>
        <position position="136"/>
    </location>
</feature>
<evidence type="ECO:0000256" key="5">
    <source>
        <dbReference type="ARBA" id="ARBA00022801"/>
    </source>
</evidence>
<accession>A0A1H2VHA9</accession>
<feature type="transmembrane region" description="Helical" evidence="10">
    <location>
        <begin position="9"/>
        <end position="29"/>
    </location>
</feature>
<gene>
    <name evidence="12" type="ORF">SAMN05660923_01103</name>
</gene>
<dbReference type="Pfam" id="PF03734">
    <property type="entry name" value="YkuD"/>
    <property type="match status" value="1"/>
</dbReference>
<reference evidence="12 13" key="1">
    <citation type="submission" date="2016-10" db="EMBL/GenBank/DDBJ databases">
        <authorList>
            <person name="de Groot N.N."/>
        </authorList>
    </citation>
    <scope>NUCLEOTIDE SEQUENCE [LARGE SCALE GENOMIC DNA]</scope>
    <source>
        <strain evidence="12 13">DSM 23310</strain>
    </source>
</reference>
<comment type="pathway">
    <text evidence="1 9">Cell wall biogenesis; peptidoglycan biosynthesis.</text>
</comment>
<dbReference type="CDD" id="cd16913">
    <property type="entry name" value="YkuD_like"/>
    <property type="match status" value="1"/>
</dbReference>
<organism evidence="12 13">
    <name type="scientific">Tepidimicrobium xylanilyticum</name>
    <dbReference type="NCBI Taxonomy" id="1123352"/>
    <lineage>
        <taxon>Bacteria</taxon>
        <taxon>Bacillati</taxon>
        <taxon>Bacillota</taxon>
        <taxon>Tissierellia</taxon>
        <taxon>Tissierellales</taxon>
        <taxon>Tepidimicrobiaceae</taxon>
        <taxon>Tepidimicrobium</taxon>
    </lineage>
</organism>
<dbReference type="GO" id="GO:0016757">
    <property type="term" value="F:glycosyltransferase activity"/>
    <property type="evidence" value="ECO:0007669"/>
    <property type="project" value="UniProtKB-KW"/>
</dbReference>
<dbReference type="InterPro" id="IPR036365">
    <property type="entry name" value="PGBD-like_sf"/>
</dbReference>
<dbReference type="UniPathway" id="UPA00219"/>
<dbReference type="RefSeq" id="WP_093751599.1">
    <property type="nucleotide sequence ID" value="NZ_BSYN01000004.1"/>
</dbReference>
<dbReference type="EMBL" id="FNNG01000003">
    <property type="protein sequence ID" value="SDW67304.1"/>
    <property type="molecule type" value="Genomic_DNA"/>
</dbReference>
<evidence type="ECO:0000256" key="6">
    <source>
        <dbReference type="ARBA" id="ARBA00022960"/>
    </source>
</evidence>
<dbReference type="AlphaFoldDB" id="A0A1H2VHA9"/>
<evidence type="ECO:0000256" key="1">
    <source>
        <dbReference type="ARBA" id="ARBA00004752"/>
    </source>
</evidence>
<proteinExistence type="inferred from homology"/>
<dbReference type="Proteomes" id="UP000198828">
    <property type="component" value="Unassembled WGS sequence"/>
</dbReference>
<evidence type="ECO:0000256" key="9">
    <source>
        <dbReference type="PROSITE-ProRule" id="PRU01373"/>
    </source>
</evidence>
<dbReference type="SUPFAM" id="SSF141523">
    <property type="entry name" value="L,D-transpeptidase catalytic domain-like"/>
    <property type="match status" value="1"/>
</dbReference>
<feature type="active site" description="Proton donor/acceptor" evidence="9">
    <location>
        <position position="120"/>
    </location>
</feature>
<evidence type="ECO:0000256" key="7">
    <source>
        <dbReference type="ARBA" id="ARBA00022984"/>
    </source>
</evidence>
<comment type="similarity">
    <text evidence="2">Belongs to the YkuD family.</text>
</comment>
<name>A0A1H2VHA9_9FIRM</name>
<dbReference type="PROSITE" id="PS52029">
    <property type="entry name" value="LD_TPASE"/>
    <property type="match status" value="1"/>
</dbReference>
<keyword evidence="8 9" id="KW-0961">Cell wall biogenesis/degradation</keyword>
<sequence length="241" mass="26793">MKGRIKTTLLLFSLVLMVILIGNNIHLLLIQKSMDSENKDTYLKIDKNKIAILIEVDKKRLSVIDLATGSTIKSYVVATGKPETPTPLGTFKIVEKAKWGGGFGSRWIGLDVPWGKYGIHGTNKPGSIGFNASAGCIRMRNKDVEELYSLINYNTTVAIVSGDYGPFAHGFRKLRPGDRGSDVMEVQKRLKLKGYYTGVLDGIYGEGMKHALIQYLKDNDLALTDTIEYEIYEKLGIILMD</sequence>
<keyword evidence="3" id="KW-0328">Glycosyltransferase</keyword>
<keyword evidence="10" id="KW-0812">Transmembrane</keyword>
<dbReference type="InterPro" id="IPR038063">
    <property type="entry name" value="Transpep_catalytic_dom"/>
</dbReference>
<evidence type="ECO:0000256" key="8">
    <source>
        <dbReference type="ARBA" id="ARBA00023316"/>
    </source>
</evidence>
<dbReference type="GO" id="GO:0018104">
    <property type="term" value="P:peptidoglycan-protein cross-linking"/>
    <property type="evidence" value="ECO:0007669"/>
    <property type="project" value="TreeGrafter"/>
</dbReference>
<dbReference type="GO" id="GO:0071972">
    <property type="term" value="F:peptidoglycan L,D-transpeptidase activity"/>
    <property type="evidence" value="ECO:0007669"/>
    <property type="project" value="TreeGrafter"/>
</dbReference>
<keyword evidence="6 9" id="KW-0133">Cell shape</keyword>
<evidence type="ECO:0000259" key="11">
    <source>
        <dbReference type="PROSITE" id="PS52029"/>
    </source>
</evidence>
<dbReference type="GO" id="GO:0071555">
    <property type="term" value="P:cell wall organization"/>
    <property type="evidence" value="ECO:0007669"/>
    <property type="project" value="UniProtKB-UniRule"/>
</dbReference>
<keyword evidence="10" id="KW-1133">Transmembrane helix</keyword>
<dbReference type="GO" id="GO:0005576">
    <property type="term" value="C:extracellular region"/>
    <property type="evidence" value="ECO:0007669"/>
    <property type="project" value="TreeGrafter"/>
</dbReference>
<keyword evidence="13" id="KW-1185">Reference proteome</keyword>
<dbReference type="PANTHER" id="PTHR30582">
    <property type="entry name" value="L,D-TRANSPEPTIDASE"/>
    <property type="match status" value="1"/>
</dbReference>
<dbReference type="Gene3D" id="2.40.440.10">
    <property type="entry name" value="L,D-transpeptidase catalytic domain-like"/>
    <property type="match status" value="1"/>
</dbReference>
<dbReference type="OrthoDB" id="9787225at2"/>
<keyword evidence="4" id="KW-0808">Transferase</keyword>
<evidence type="ECO:0000313" key="12">
    <source>
        <dbReference type="EMBL" id="SDW67304.1"/>
    </source>
</evidence>
<keyword evidence="5" id="KW-0378">Hydrolase</keyword>
<dbReference type="InterPro" id="IPR002477">
    <property type="entry name" value="Peptidoglycan-bd-like"/>
</dbReference>
<dbReference type="GO" id="GO:0008360">
    <property type="term" value="P:regulation of cell shape"/>
    <property type="evidence" value="ECO:0007669"/>
    <property type="project" value="UniProtKB-UniRule"/>
</dbReference>
<evidence type="ECO:0000256" key="4">
    <source>
        <dbReference type="ARBA" id="ARBA00022679"/>
    </source>
</evidence>
<evidence type="ECO:0000256" key="2">
    <source>
        <dbReference type="ARBA" id="ARBA00005992"/>
    </source>
</evidence>
<dbReference type="InterPro" id="IPR036366">
    <property type="entry name" value="PGBDSf"/>
</dbReference>
<feature type="domain" description="L,D-TPase catalytic" evidence="11">
    <location>
        <begin position="50"/>
        <end position="160"/>
    </location>
</feature>
<dbReference type="InterPro" id="IPR005490">
    <property type="entry name" value="LD_TPept_cat_dom"/>
</dbReference>
<dbReference type="InterPro" id="IPR050979">
    <property type="entry name" value="LD-transpeptidase"/>
</dbReference>
<evidence type="ECO:0000256" key="10">
    <source>
        <dbReference type="SAM" id="Phobius"/>
    </source>
</evidence>
<dbReference type="Pfam" id="PF01471">
    <property type="entry name" value="PG_binding_1"/>
    <property type="match status" value="1"/>
</dbReference>
<protein>
    <submittedName>
        <fullName evidence="12">Putative peptidoglycan binding domain-containing protein</fullName>
    </submittedName>
</protein>